<dbReference type="AlphaFoldDB" id="A0A7W7V8J7"/>
<organism evidence="1 2">
    <name type="scientific">Streptomyces griseomycini</name>
    <dbReference type="NCBI Taxonomy" id="66895"/>
    <lineage>
        <taxon>Bacteria</taxon>
        <taxon>Bacillati</taxon>
        <taxon>Actinomycetota</taxon>
        <taxon>Actinomycetes</taxon>
        <taxon>Kitasatosporales</taxon>
        <taxon>Streptomycetaceae</taxon>
        <taxon>Streptomyces</taxon>
    </lineage>
</organism>
<keyword evidence="2" id="KW-1185">Reference proteome</keyword>
<dbReference type="EMBL" id="JACHJI010000010">
    <property type="protein sequence ID" value="MBB4901228.1"/>
    <property type="molecule type" value="Genomic_DNA"/>
</dbReference>
<reference evidence="1 2" key="1">
    <citation type="submission" date="2020-08" db="EMBL/GenBank/DDBJ databases">
        <title>Genomic Encyclopedia of Type Strains, Phase III (KMG-III): the genomes of soil and plant-associated and newly described type strains.</title>
        <authorList>
            <person name="Whitman W."/>
        </authorList>
    </citation>
    <scope>NUCLEOTIDE SEQUENCE [LARGE SCALE GENOMIC DNA]</scope>
    <source>
        <strain evidence="1 2">CECT 3273</strain>
    </source>
</reference>
<proteinExistence type="predicted"/>
<evidence type="ECO:0000313" key="1">
    <source>
        <dbReference type="EMBL" id="MBB4901228.1"/>
    </source>
</evidence>
<name>A0A7W7V8J7_9ACTN</name>
<protein>
    <submittedName>
        <fullName evidence="1">Uncharacterized protein</fullName>
    </submittedName>
</protein>
<evidence type="ECO:0000313" key="2">
    <source>
        <dbReference type="Proteomes" id="UP000579523"/>
    </source>
</evidence>
<comment type="caution">
    <text evidence="1">The sequence shown here is derived from an EMBL/GenBank/DDBJ whole genome shotgun (WGS) entry which is preliminary data.</text>
</comment>
<gene>
    <name evidence="1" type="ORF">FHS37_005315</name>
</gene>
<dbReference type="RefSeq" id="WP_184825544.1">
    <property type="nucleotide sequence ID" value="NZ_BMTK01000008.1"/>
</dbReference>
<sequence length="98" mass="10471">MDRVRERPLTVACDPVPAAALVTVAARLDALALQHLVVTALVRGTTAVRFSTACHSSSRIVLDGRDLSAACRRNREPGHFLASTAIAAAPTCHRRLTE</sequence>
<accession>A0A7W7V8J7</accession>
<dbReference type="Proteomes" id="UP000579523">
    <property type="component" value="Unassembled WGS sequence"/>
</dbReference>